<gene>
    <name evidence="2" type="ORF">IWW36_002386</name>
</gene>
<accession>A0A9W8I780</accession>
<proteinExistence type="predicted"/>
<protein>
    <recommendedName>
        <fullName evidence="4">Histone chaperone domain-containing protein</fullName>
    </recommendedName>
</protein>
<feature type="compositionally biased region" description="Acidic residues" evidence="1">
    <location>
        <begin position="63"/>
        <end position="103"/>
    </location>
</feature>
<dbReference type="OrthoDB" id="5580315at2759"/>
<reference evidence="2" key="1">
    <citation type="submission" date="2022-07" db="EMBL/GenBank/DDBJ databases">
        <title>Phylogenomic reconstructions and comparative analyses of Kickxellomycotina fungi.</title>
        <authorList>
            <person name="Reynolds N.K."/>
            <person name="Stajich J.E."/>
            <person name="Barry K."/>
            <person name="Grigoriev I.V."/>
            <person name="Crous P."/>
            <person name="Smith M.E."/>
        </authorList>
    </citation>
    <scope>NUCLEOTIDE SEQUENCE</scope>
    <source>
        <strain evidence="2">NRRL 1566</strain>
    </source>
</reference>
<feature type="compositionally biased region" description="Acidic residues" evidence="1">
    <location>
        <begin position="148"/>
        <end position="160"/>
    </location>
</feature>
<evidence type="ECO:0008006" key="4">
    <source>
        <dbReference type="Google" id="ProtNLM"/>
    </source>
</evidence>
<dbReference type="Proteomes" id="UP001139887">
    <property type="component" value="Unassembled WGS sequence"/>
</dbReference>
<organism evidence="2 3">
    <name type="scientific">Coemansia brasiliensis</name>
    <dbReference type="NCBI Taxonomy" id="2650707"/>
    <lineage>
        <taxon>Eukaryota</taxon>
        <taxon>Fungi</taxon>
        <taxon>Fungi incertae sedis</taxon>
        <taxon>Zoopagomycota</taxon>
        <taxon>Kickxellomycotina</taxon>
        <taxon>Kickxellomycetes</taxon>
        <taxon>Kickxellales</taxon>
        <taxon>Kickxellaceae</taxon>
        <taxon>Coemansia</taxon>
    </lineage>
</organism>
<evidence type="ECO:0000313" key="3">
    <source>
        <dbReference type="Proteomes" id="UP001139887"/>
    </source>
</evidence>
<dbReference type="AlphaFoldDB" id="A0A9W8I780"/>
<dbReference type="EMBL" id="JANBUW010000059">
    <property type="protein sequence ID" value="KAJ2849765.1"/>
    <property type="molecule type" value="Genomic_DNA"/>
</dbReference>
<feature type="compositionally biased region" description="Basic and acidic residues" evidence="1">
    <location>
        <begin position="1"/>
        <end position="18"/>
    </location>
</feature>
<feature type="region of interest" description="Disordered" evidence="1">
    <location>
        <begin position="1"/>
        <end position="160"/>
    </location>
</feature>
<comment type="caution">
    <text evidence="2">The sequence shown here is derived from an EMBL/GenBank/DDBJ whole genome shotgun (WGS) entry which is preliminary data.</text>
</comment>
<name>A0A9W8I780_9FUNG</name>
<evidence type="ECO:0000313" key="2">
    <source>
        <dbReference type="EMBL" id="KAJ2849765.1"/>
    </source>
</evidence>
<sequence>MTVETEREKRMEAIERRLGGSQEAIADAQEANVSGKSAATRRNKFPGSGQSLSGKVDQSEGTSGEEESGDEPELDDVESDSDFEELLTDDEDEEGDYSDDEEVVSPRGGHATYNLRTALPKRSRASNESDEDRSPRTRRRTIINYSEDAAEEQEDDYSES</sequence>
<keyword evidence="3" id="KW-1185">Reference proteome</keyword>
<evidence type="ECO:0000256" key="1">
    <source>
        <dbReference type="SAM" id="MobiDB-lite"/>
    </source>
</evidence>